<dbReference type="InterPro" id="IPR038103">
    <property type="entry name" value="CDC73_C_sf"/>
</dbReference>
<evidence type="ECO:0000256" key="5">
    <source>
        <dbReference type="SAM" id="MobiDB-lite"/>
    </source>
</evidence>
<evidence type="ECO:0000256" key="1">
    <source>
        <dbReference type="ARBA" id="ARBA00004123"/>
    </source>
</evidence>
<evidence type="ECO:0000256" key="2">
    <source>
        <dbReference type="ARBA" id="ARBA00010427"/>
    </source>
</evidence>
<gene>
    <name evidence="7" type="ORF">KIPB_012105</name>
</gene>
<organism evidence="7 8">
    <name type="scientific">Kipferlia bialata</name>
    <dbReference type="NCBI Taxonomy" id="797122"/>
    <lineage>
        <taxon>Eukaryota</taxon>
        <taxon>Metamonada</taxon>
        <taxon>Carpediemonas-like organisms</taxon>
        <taxon>Kipferlia</taxon>
    </lineage>
</organism>
<keyword evidence="8" id="KW-1185">Reference proteome</keyword>
<dbReference type="GO" id="GO:0016593">
    <property type="term" value="C:Cdc73/Paf1 complex"/>
    <property type="evidence" value="ECO:0007669"/>
    <property type="project" value="InterPro"/>
</dbReference>
<evidence type="ECO:0000313" key="8">
    <source>
        <dbReference type="Proteomes" id="UP000265618"/>
    </source>
</evidence>
<dbReference type="GO" id="GO:0006368">
    <property type="term" value="P:transcription elongation by RNA polymerase II"/>
    <property type="evidence" value="ECO:0007669"/>
    <property type="project" value="InterPro"/>
</dbReference>
<protein>
    <recommendedName>
        <fullName evidence="6">Cell division control protein 73 C-terminal domain-containing protein</fullName>
    </recommendedName>
</protein>
<dbReference type="GO" id="GO:0032968">
    <property type="term" value="P:positive regulation of transcription elongation by RNA polymerase II"/>
    <property type="evidence" value="ECO:0007669"/>
    <property type="project" value="TreeGrafter"/>
</dbReference>
<keyword evidence="4" id="KW-0539">Nucleus</keyword>
<keyword evidence="3" id="KW-0804">Transcription</keyword>
<dbReference type="Pfam" id="PF05179">
    <property type="entry name" value="CDC73_C"/>
    <property type="match status" value="1"/>
</dbReference>
<dbReference type="Gene3D" id="3.40.50.11990">
    <property type="entry name" value="RNA polymerase II accessory factor, Cdc73 C-terminal domain"/>
    <property type="match status" value="1"/>
</dbReference>
<comment type="caution">
    <text evidence="7">The sequence shown here is derived from an EMBL/GenBank/DDBJ whole genome shotgun (WGS) entry which is preliminary data.</text>
</comment>
<reference evidence="7 8" key="1">
    <citation type="journal article" date="2018" name="PLoS ONE">
        <title>The draft genome of Kipferlia bialata reveals reductive genome evolution in fornicate parasites.</title>
        <authorList>
            <person name="Tanifuji G."/>
            <person name="Takabayashi S."/>
            <person name="Kume K."/>
            <person name="Takagi M."/>
            <person name="Nakayama T."/>
            <person name="Kamikawa R."/>
            <person name="Inagaki Y."/>
            <person name="Hashimoto T."/>
        </authorList>
    </citation>
    <scope>NUCLEOTIDE SEQUENCE [LARGE SCALE GENOMIC DNA]</scope>
    <source>
        <strain evidence="7">NY0173</strain>
    </source>
</reference>
<dbReference type="EMBL" id="BDIP01005216">
    <property type="protein sequence ID" value="GIQ89599.1"/>
    <property type="molecule type" value="Genomic_DNA"/>
</dbReference>
<feature type="non-terminal residue" evidence="7">
    <location>
        <position position="1"/>
    </location>
</feature>
<dbReference type="GO" id="GO:0000993">
    <property type="term" value="F:RNA polymerase II complex binding"/>
    <property type="evidence" value="ECO:0007669"/>
    <property type="project" value="TreeGrafter"/>
</dbReference>
<feature type="region of interest" description="Disordered" evidence="5">
    <location>
        <begin position="151"/>
        <end position="178"/>
    </location>
</feature>
<feature type="compositionally biased region" description="Low complexity" evidence="5">
    <location>
        <begin position="166"/>
        <end position="178"/>
    </location>
</feature>
<feature type="non-terminal residue" evidence="7">
    <location>
        <position position="352"/>
    </location>
</feature>
<sequence>DTTISASGLEFTPIDCATERVAVEAAPLVSLLPSLLGGLTVQGARSCPLSFARGDNSTAAGPPSSLVTRRGVEMDNGMGAISLLKRHTAPVIAVASDLEAVRREKERTEGGSGDVAMGAEVPTMPALPPMAYIQAERTLFSAADQQRIASLTQRRTVRSAPAKRPASQTSTSSRSQAKATKMRNLYIIVPALYQAQNPIYARNATEFLTTGIIRHTGDDAMRHGRAAKVIDMFTKTFRCMDSHLGDTYVPVGFRLIPDARMLDKEQWTRVVGVVSSGSKYQIDGALKTGMAPYTSRSNLFASCAGFLFYSSSALIPPAVKAWNVRLLEVSQNSKNNSTLVQFWRGIEVVLRS</sequence>
<dbReference type="InterPro" id="IPR031336">
    <property type="entry name" value="CDC73_C"/>
</dbReference>
<comment type="similarity">
    <text evidence="2">Belongs to the CDC73 family.</text>
</comment>
<evidence type="ECO:0000256" key="3">
    <source>
        <dbReference type="ARBA" id="ARBA00023163"/>
    </source>
</evidence>
<evidence type="ECO:0000313" key="7">
    <source>
        <dbReference type="EMBL" id="GIQ89599.1"/>
    </source>
</evidence>
<dbReference type="OrthoDB" id="2186602at2759"/>
<dbReference type="AlphaFoldDB" id="A0A9K3D908"/>
<evidence type="ECO:0000256" key="4">
    <source>
        <dbReference type="ARBA" id="ARBA00023242"/>
    </source>
</evidence>
<dbReference type="PANTHER" id="PTHR12466:SF8">
    <property type="entry name" value="PARAFIBROMIN"/>
    <property type="match status" value="1"/>
</dbReference>
<comment type="subcellular location">
    <subcellularLocation>
        <location evidence="1">Nucleus</location>
    </subcellularLocation>
</comment>
<dbReference type="InterPro" id="IPR007852">
    <property type="entry name" value="Cdc73/Parafibromin"/>
</dbReference>
<name>A0A9K3D908_9EUKA</name>
<feature type="domain" description="Cell division control protein 73 C-terminal" evidence="6">
    <location>
        <begin position="186"/>
        <end position="347"/>
    </location>
</feature>
<evidence type="ECO:0000259" key="6">
    <source>
        <dbReference type="Pfam" id="PF05179"/>
    </source>
</evidence>
<proteinExistence type="inferred from homology"/>
<accession>A0A9K3D908</accession>
<dbReference type="Proteomes" id="UP000265618">
    <property type="component" value="Unassembled WGS sequence"/>
</dbReference>
<dbReference type="PANTHER" id="PTHR12466">
    <property type="entry name" value="CDC73 DOMAIN PROTEIN"/>
    <property type="match status" value="1"/>
</dbReference>